<dbReference type="Pfam" id="PF00160">
    <property type="entry name" value="Pro_isomerase"/>
    <property type="match status" value="1"/>
</dbReference>
<proteinExistence type="inferred from homology"/>
<dbReference type="Gene3D" id="2.40.100.10">
    <property type="entry name" value="Cyclophilin-like"/>
    <property type="match status" value="1"/>
</dbReference>
<organism evidence="5 6">
    <name type="scientific">Lepeophtheirus salmonis</name>
    <name type="common">Salmon louse</name>
    <name type="synonym">Caligus salmonis</name>
    <dbReference type="NCBI Taxonomy" id="72036"/>
    <lineage>
        <taxon>Eukaryota</taxon>
        <taxon>Metazoa</taxon>
        <taxon>Ecdysozoa</taxon>
        <taxon>Arthropoda</taxon>
        <taxon>Crustacea</taxon>
        <taxon>Multicrustacea</taxon>
        <taxon>Hexanauplia</taxon>
        <taxon>Copepoda</taxon>
        <taxon>Siphonostomatoida</taxon>
        <taxon>Caligidae</taxon>
        <taxon>Lepeophtheirus</taxon>
    </lineage>
</organism>
<comment type="catalytic activity">
    <reaction evidence="4">
        <text>[protein]-peptidylproline (omega=180) = [protein]-peptidylproline (omega=0)</text>
        <dbReference type="Rhea" id="RHEA:16237"/>
        <dbReference type="Rhea" id="RHEA-COMP:10747"/>
        <dbReference type="Rhea" id="RHEA-COMP:10748"/>
        <dbReference type="ChEBI" id="CHEBI:83833"/>
        <dbReference type="ChEBI" id="CHEBI:83834"/>
        <dbReference type="EC" id="5.2.1.8"/>
    </reaction>
</comment>
<dbReference type="OrthoDB" id="5916692at2759"/>
<accession>A0A7R8CHH7</accession>
<dbReference type="EC" id="5.2.1.8" evidence="4"/>
<evidence type="ECO:0000256" key="1">
    <source>
        <dbReference type="ARBA" id="ARBA00023110"/>
    </source>
</evidence>
<dbReference type="InterPro" id="IPR029000">
    <property type="entry name" value="Cyclophilin-like_dom_sf"/>
</dbReference>
<gene>
    <name evidence="5" type="ORF">LSAA_3952</name>
</gene>
<evidence type="ECO:0000256" key="4">
    <source>
        <dbReference type="RuleBase" id="RU363019"/>
    </source>
</evidence>
<keyword evidence="6" id="KW-1185">Reference proteome</keyword>
<dbReference type="InterPro" id="IPR020892">
    <property type="entry name" value="Cyclophilin-type_PPIase_CS"/>
</dbReference>
<dbReference type="PRINTS" id="PR00153">
    <property type="entry name" value="CSAPPISMRASE"/>
</dbReference>
<dbReference type="PANTHER" id="PTHR45625:SF4">
    <property type="entry name" value="PEPTIDYLPROLYL ISOMERASE DOMAIN AND WD REPEAT-CONTAINING PROTEIN 1"/>
    <property type="match status" value="1"/>
</dbReference>
<protein>
    <recommendedName>
        <fullName evidence="4">Peptidyl-prolyl cis-trans isomerase</fullName>
        <shortName evidence="4">PPIase</shortName>
        <ecNumber evidence="4">5.2.1.8</ecNumber>
    </recommendedName>
</protein>
<sequence>MSIPDKSWQPPGATIKTTMGEFEVELYWKHAPNTCRNFAELVRRGYYNGNKFHRIIRDFMIQGGDPTGTGRGGASIYGKTFEDEIHDDLKHTGAGVLSMANSGPDTNGSQFFITLAPTQWLDGKHTIFGRVSRGMLTIKRLGCVETDSGDKPVDDLRILLLQNGSPHKSLYAVRLVRPCEWFVHNISQVECVDGIKDME</sequence>
<dbReference type="EMBL" id="HG994592">
    <property type="protein sequence ID" value="CAF2824315.1"/>
    <property type="molecule type" value="Genomic_DNA"/>
</dbReference>
<dbReference type="GO" id="GO:0071013">
    <property type="term" value="C:catalytic step 2 spliceosome"/>
    <property type="evidence" value="ECO:0007669"/>
    <property type="project" value="TreeGrafter"/>
</dbReference>
<keyword evidence="1 4" id="KW-0697">Rotamase</keyword>
<dbReference type="AlphaFoldDB" id="A0A7R8CHH7"/>
<comment type="similarity">
    <text evidence="4">Belongs to the cyclophilin-type PPIase family.</text>
</comment>
<evidence type="ECO:0000313" key="6">
    <source>
        <dbReference type="Proteomes" id="UP000675881"/>
    </source>
</evidence>
<evidence type="ECO:0000256" key="2">
    <source>
        <dbReference type="ARBA" id="ARBA00023235"/>
    </source>
</evidence>
<dbReference type="FunFam" id="2.40.100.10:FF:000008">
    <property type="entry name" value="Peptidyl-prolyl cis-trans isomerase"/>
    <property type="match status" value="1"/>
</dbReference>
<dbReference type="GO" id="GO:0003755">
    <property type="term" value="F:peptidyl-prolyl cis-trans isomerase activity"/>
    <property type="evidence" value="ECO:0007669"/>
    <property type="project" value="UniProtKB-UniRule"/>
</dbReference>
<comment type="subunit">
    <text evidence="3">Identified in the spliceosome C complex. Interacts with SNW1/SKIP. Interacts with CDC40/PRP17; this interaction leads to CDC40 isomerization. Interacts with RBM22.</text>
</comment>
<dbReference type="PANTHER" id="PTHR45625">
    <property type="entry name" value="PEPTIDYL-PROLYL CIS-TRANS ISOMERASE-RELATED"/>
    <property type="match status" value="1"/>
</dbReference>
<dbReference type="GO" id="GO:0006457">
    <property type="term" value="P:protein folding"/>
    <property type="evidence" value="ECO:0007669"/>
    <property type="project" value="InterPro"/>
</dbReference>
<evidence type="ECO:0000313" key="5">
    <source>
        <dbReference type="EMBL" id="CAF2824315.1"/>
    </source>
</evidence>
<reference evidence="5" key="1">
    <citation type="submission" date="2021-02" db="EMBL/GenBank/DDBJ databases">
        <authorList>
            <person name="Bekaert M."/>
        </authorList>
    </citation>
    <scope>NUCLEOTIDE SEQUENCE</scope>
    <source>
        <strain evidence="5">IoA-00</strain>
    </source>
</reference>
<dbReference type="InterPro" id="IPR002130">
    <property type="entry name" value="Cyclophilin-type_PPIase_dom"/>
</dbReference>
<dbReference type="InterPro" id="IPR044666">
    <property type="entry name" value="Cyclophilin_A-like"/>
</dbReference>
<evidence type="ECO:0000256" key="3">
    <source>
        <dbReference type="ARBA" id="ARBA00062845"/>
    </source>
</evidence>
<dbReference type="PROSITE" id="PS00170">
    <property type="entry name" value="CSA_PPIASE_1"/>
    <property type="match status" value="1"/>
</dbReference>
<dbReference type="PROSITE" id="PS50072">
    <property type="entry name" value="CSA_PPIASE_2"/>
    <property type="match status" value="1"/>
</dbReference>
<keyword evidence="2 4" id="KW-0413">Isomerase</keyword>
<name>A0A7R8CHH7_LEPSM</name>
<comment type="function">
    <text evidence="4">PPIases accelerate the folding of proteins. It catalyzes the cis-trans isomerization of proline imidic peptide bonds in oligopeptides.</text>
</comment>
<dbReference type="SUPFAM" id="SSF50891">
    <property type="entry name" value="Cyclophilin-like"/>
    <property type="match status" value="1"/>
</dbReference>
<dbReference type="Proteomes" id="UP000675881">
    <property type="component" value="Chromosome 13"/>
</dbReference>